<sequence>MWIGHSEQRIAAMAGVKVKSVQKGRAGEYVPEEDRLLIACAWSRNQCNLAPVNHESRVAHKTAVDSGAHSPLAWEEDDIDKYHADPHGLTRGRDWSPWSRKEHS</sequence>
<feature type="region of interest" description="Disordered" evidence="1">
    <location>
        <begin position="83"/>
        <end position="104"/>
    </location>
</feature>
<dbReference type="EMBL" id="BK016153">
    <property type="protein sequence ID" value="DAF98683.1"/>
    <property type="molecule type" value="Genomic_DNA"/>
</dbReference>
<protein>
    <submittedName>
        <fullName evidence="2">Uncharacterized protein</fullName>
    </submittedName>
</protein>
<evidence type="ECO:0000313" key="2">
    <source>
        <dbReference type="EMBL" id="DAF98683.1"/>
    </source>
</evidence>
<name>A0A8S5UW65_9CAUD</name>
<proteinExistence type="predicted"/>
<organism evidence="2">
    <name type="scientific">Siphoviridae sp. ctgaU3</name>
    <dbReference type="NCBI Taxonomy" id="2825609"/>
    <lineage>
        <taxon>Viruses</taxon>
        <taxon>Duplodnaviria</taxon>
        <taxon>Heunggongvirae</taxon>
        <taxon>Uroviricota</taxon>
        <taxon>Caudoviricetes</taxon>
    </lineage>
</organism>
<evidence type="ECO:0000256" key="1">
    <source>
        <dbReference type="SAM" id="MobiDB-lite"/>
    </source>
</evidence>
<reference evidence="2" key="1">
    <citation type="journal article" date="2021" name="Proc. Natl. Acad. Sci. U.S.A.">
        <title>A Catalog of Tens of Thousands of Viruses from Human Metagenomes Reveals Hidden Associations with Chronic Diseases.</title>
        <authorList>
            <person name="Tisza M.J."/>
            <person name="Buck C.B."/>
        </authorList>
    </citation>
    <scope>NUCLEOTIDE SEQUENCE</scope>
    <source>
        <strain evidence="2">CtgaU3</strain>
    </source>
</reference>
<accession>A0A8S5UW65</accession>